<dbReference type="EMBL" id="BGZK01000030">
    <property type="protein sequence ID" value="GBP08345.1"/>
    <property type="molecule type" value="Genomic_DNA"/>
</dbReference>
<proteinExistence type="predicted"/>
<comment type="caution">
    <text evidence="1">The sequence shown here is derived from an EMBL/GenBank/DDBJ whole genome shotgun (WGS) entry which is preliminary data.</text>
</comment>
<keyword evidence="2" id="KW-1185">Reference proteome</keyword>
<dbReference type="Proteomes" id="UP000299102">
    <property type="component" value="Unassembled WGS sequence"/>
</dbReference>
<name>A0A4C1T2D7_EUMVA</name>
<accession>A0A4C1T2D7</accession>
<evidence type="ECO:0000313" key="1">
    <source>
        <dbReference type="EMBL" id="GBP08345.1"/>
    </source>
</evidence>
<organism evidence="1 2">
    <name type="scientific">Eumeta variegata</name>
    <name type="common">Bagworm moth</name>
    <name type="synonym">Eumeta japonica</name>
    <dbReference type="NCBI Taxonomy" id="151549"/>
    <lineage>
        <taxon>Eukaryota</taxon>
        <taxon>Metazoa</taxon>
        <taxon>Ecdysozoa</taxon>
        <taxon>Arthropoda</taxon>
        <taxon>Hexapoda</taxon>
        <taxon>Insecta</taxon>
        <taxon>Pterygota</taxon>
        <taxon>Neoptera</taxon>
        <taxon>Endopterygota</taxon>
        <taxon>Lepidoptera</taxon>
        <taxon>Glossata</taxon>
        <taxon>Ditrysia</taxon>
        <taxon>Tineoidea</taxon>
        <taxon>Psychidae</taxon>
        <taxon>Oiketicinae</taxon>
        <taxon>Eumeta</taxon>
    </lineage>
</organism>
<protein>
    <submittedName>
        <fullName evidence="1">Uncharacterized protein</fullName>
    </submittedName>
</protein>
<gene>
    <name evidence="1" type="ORF">EVAR_78813_1</name>
</gene>
<dbReference type="AlphaFoldDB" id="A0A4C1T2D7"/>
<evidence type="ECO:0000313" key="2">
    <source>
        <dbReference type="Proteomes" id="UP000299102"/>
    </source>
</evidence>
<sequence>MAEMTVKYRDELFWAGGLDNFNTVHVQTFLPSTSRHVFGFCLEEGAHALAVSLLGQTAARSVTVLFRRVLAAVPRLV</sequence>
<reference evidence="1 2" key="1">
    <citation type="journal article" date="2019" name="Commun. Biol.">
        <title>The bagworm genome reveals a unique fibroin gene that provides high tensile strength.</title>
        <authorList>
            <person name="Kono N."/>
            <person name="Nakamura H."/>
            <person name="Ohtoshi R."/>
            <person name="Tomita M."/>
            <person name="Numata K."/>
            <person name="Arakawa K."/>
        </authorList>
    </citation>
    <scope>NUCLEOTIDE SEQUENCE [LARGE SCALE GENOMIC DNA]</scope>
</reference>